<comment type="similarity">
    <text evidence="4">Belongs to the alanine racemase family.</text>
</comment>
<dbReference type="InterPro" id="IPR020622">
    <property type="entry name" value="Ala_racemase_pyridoxalP-BS"/>
</dbReference>
<feature type="active site" description="Proton acceptor; specific for D-alanine" evidence="4">
    <location>
        <position position="41"/>
    </location>
</feature>
<evidence type="ECO:0000256" key="4">
    <source>
        <dbReference type="HAMAP-Rule" id="MF_01201"/>
    </source>
</evidence>
<gene>
    <name evidence="6" type="primary">alr</name>
    <name evidence="6" type="ORF">H9659_03315</name>
</gene>
<keyword evidence="7" id="KW-1185">Reference proteome</keyword>
<dbReference type="InterPro" id="IPR001608">
    <property type="entry name" value="Ala_racemase_N"/>
</dbReference>
<dbReference type="InterPro" id="IPR000821">
    <property type="entry name" value="Ala_racemase"/>
</dbReference>
<dbReference type="HAMAP" id="MF_01201">
    <property type="entry name" value="Ala_racemase"/>
    <property type="match status" value="1"/>
</dbReference>
<dbReference type="Proteomes" id="UP000659496">
    <property type="component" value="Unassembled WGS sequence"/>
</dbReference>
<dbReference type="Gene3D" id="3.20.20.10">
    <property type="entry name" value="Alanine racemase"/>
    <property type="match status" value="1"/>
</dbReference>
<dbReference type="PROSITE" id="PS00395">
    <property type="entry name" value="ALANINE_RACEMASE"/>
    <property type="match status" value="1"/>
</dbReference>
<evidence type="ECO:0000256" key="1">
    <source>
        <dbReference type="ARBA" id="ARBA00001933"/>
    </source>
</evidence>
<comment type="cofactor">
    <cofactor evidence="1 4">
        <name>pyridoxal 5'-phosphate</name>
        <dbReference type="ChEBI" id="CHEBI:597326"/>
    </cofactor>
</comment>
<dbReference type="EC" id="5.1.1.1" evidence="4"/>
<dbReference type="Pfam" id="PF01168">
    <property type="entry name" value="Ala_racemase_N"/>
    <property type="match status" value="1"/>
</dbReference>
<dbReference type="InterPro" id="IPR011079">
    <property type="entry name" value="Ala_racemase_C"/>
</dbReference>
<evidence type="ECO:0000313" key="7">
    <source>
        <dbReference type="Proteomes" id="UP000659496"/>
    </source>
</evidence>
<comment type="caution">
    <text evidence="6">The sequence shown here is derived from an EMBL/GenBank/DDBJ whole genome shotgun (WGS) entry which is preliminary data.</text>
</comment>
<feature type="modified residue" description="N6-(pyridoxal phosphate)lysine" evidence="4">
    <location>
        <position position="41"/>
    </location>
</feature>
<reference evidence="6 7" key="1">
    <citation type="submission" date="2020-08" db="EMBL/GenBank/DDBJ databases">
        <title>A Genomic Blueprint of the Chicken Gut Microbiome.</title>
        <authorList>
            <person name="Gilroy R."/>
            <person name="Ravi A."/>
            <person name="Getino M."/>
            <person name="Pursley I."/>
            <person name="Horton D.L."/>
            <person name="Alikhan N.-F."/>
            <person name="Baker D."/>
            <person name="Gharbi K."/>
            <person name="Hall N."/>
            <person name="Watson M."/>
            <person name="Adriaenssens E.M."/>
            <person name="Foster-Nyarko E."/>
            <person name="Jarju S."/>
            <person name="Secka A."/>
            <person name="Antonio M."/>
            <person name="Oren A."/>
            <person name="Chaudhuri R."/>
            <person name="La Ragione R.M."/>
            <person name="Hildebrand F."/>
            <person name="Pallen M.J."/>
        </authorList>
    </citation>
    <scope>NUCLEOTIDE SEQUENCE [LARGE SCALE GENOMIC DNA]</scope>
    <source>
        <strain evidence="6 7">Sa3CUA8</strain>
    </source>
</reference>
<dbReference type="InterPro" id="IPR029066">
    <property type="entry name" value="PLP-binding_barrel"/>
</dbReference>
<proteinExistence type="inferred from homology"/>
<dbReference type="InterPro" id="IPR009006">
    <property type="entry name" value="Ala_racemase/Decarboxylase_C"/>
</dbReference>
<evidence type="ECO:0000259" key="5">
    <source>
        <dbReference type="SMART" id="SM01005"/>
    </source>
</evidence>
<dbReference type="CDD" id="cd00430">
    <property type="entry name" value="PLPDE_III_AR"/>
    <property type="match status" value="1"/>
</dbReference>
<dbReference type="EMBL" id="JACSQY010000002">
    <property type="protein sequence ID" value="MBD7907362.1"/>
    <property type="molecule type" value="Genomic_DNA"/>
</dbReference>
<protein>
    <recommendedName>
        <fullName evidence="4">Alanine racemase</fullName>
        <ecNumber evidence="4">5.1.1.1</ecNumber>
    </recommendedName>
</protein>
<dbReference type="SUPFAM" id="SSF51419">
    <property type="entry name" value="PLP-binding barrel"/>
    <property type="match status" value="1"/>
</dbReference>
<comment type="function">
    <text evidence="4">Catalyzes the interconversion of L-alanine and D-alanine. May also act on other amino acids.</text>
</comment>
<name>A0ABR8PGR6_9BACL</name>
<dbReference type="RefSeq" id="WP_191688547.1">
    <property type="nucleotide sequence ID" value="NZ_JACSQY010000002.1"/>
</dbReference>
<dbReference type="PANTHER" id="PTHR30511:SF0">
    <property type="entry name" value="ALANINE RACEMASE, CATABOLIC-RELATED"/>
    <property type="match status" value="1"/>
</dbReference>
<feature type="binding site" evidence="4">
    <location>
        <position position="139"/>
    </location>
    <ligand>
        <name>substrate</name>
    </ligand>
</feature>
<dbReference type="PRINTS" id="PR00992">
    <property type="entry name" value="ALARACEMASE"/>
</dbReference>
<dbReference type="SUPFAM" id="SSF50621">
    <property type="entry name" value="Alanine racemase C-terminal domain-like"/>
    <property type="match status" value="1"/>
</dbReference>
<comment type="pathway">
    <text evidence="4">Amino-acid biosynthesis; D-alanine biosynthesis; D-alanine from L-alanine: step 1/1.</text>
</comment>
<feature type="domain" description="Alanine racemase C-terminal" evidence="5">
    <location>
        <begin position="247"/>
        <end position="372"/>
    </location>
</feature>
<accession>A0ABR8PGR6</accession>
<organism evidence="6 7">
    <name type="scientific">Sporosarcina gallistercoris</name>
    <dbReference type="NCBI Taxonomy" id="2762245"/>
    <lineage>
        <taxon>Bacteria</taxon>
        <taxon>Bacillati</taxon>
        <taxon>Bacillota</taxon>
        <taxon>Bacilli</taxon>
        <taxon>Bacillales</taxon>
        <taxon>Caryophanaceae</taxon>
        <taxon>Sporosarcina</taxon>
    </lineage>
</organism>
<dbReference type="Gene3D" id="2.40.37.10">
    <property type="entry name" value="Lyase, Ornithine Decarboxylase, Chain A, domain 1"/>
    <property type="match status" value="1"/>
</dbReference>
<keyword evidence="2 4" id="KW-0663">Pyridoxal phosphate</keyword>
<evidence type="ECO:0000256" key="2">
    <source>
        <dbReference type="ARBA" id="ARBA00022898"/>
    </source>
</evidence>
<feature type="binding site" evidence="4">
    <location>
        <position position="315"/>
    </location>
    <ligand>
        <name>substrate</name>
    </ligand>
</feature>
<dbReference type="Pfam" id="PF00842">
    <property type="entry name" value="Ala_racemase_C"/>
    <property type="match status" value="1"/>
</dbReference>
<dbReference type="SMART" id="SM01005">
    <property type="entry name" value="Ala_racemase_C"/>
    <property type="match status" value="1"/>
</dbReference>
<dbReference type="NCBIfam" id="TIGR00492">
    <property type="entry name" value="alr"/>
    <property type="match status" value="1"/>
</dbReference>
<evidence type="ECO:0000313" key="6">
    <source>
        <dbReference type="EMBL" id="MBD7907362.1"/>
    </source>
</evidence>
<evidence type="ECO:0000256" key="3">
    <source>
        <dbReference type="ARBA" id="ARBA00023235"/>
    </source>
</evidence>
<comment type="catalytic activity">
    <reaction evidence="4">
        <text>L-alanine = D-alanine</text>
        <dbReference type="Rhea" id="RHEA:20249"/>
        <dbReference type="ChEBI" id="CHEBI:57416"/>
        <dbReference type="ChEBI" id="CHEBI:57972"/>
        <dbReference type="EC" id="5.1.1.1"/>
    </reaction>
</comment>
<sequence>MTGTVNYRPTRAVVDVRAIQANVRNLKKLLPVETGVIAVVKADGYGHGATESARAAFQAGAMMAAVATPDEALALRDSGIHQPILVLGPVPISFLKEAIRQDIIVTIPGVKWAQAAADELRGFEESLKTHVKIDTGMGRIGLRSEEEIVELIEILEGTSAIRVEGIFTHFATADERDTKRTEEQFEAFNRLVGCFPERPKLVHAANSAAALRFPRFALDAVRFGIGMYGIAPSEEVAQELPFQLERALQLETEIAFVKQAQGNESISYGATYQAQQGEWIATLPIGYADGLKRGLRDQQVLVRGRRVPIVGTICMDQCMVRLPEELPEGEPVVLLGKQGNEEITMEEWATRIGTIPYEIAVTIARRVQRQYFGD</sequence>
<feature type="active site" description="Proton acceptor; specific for L-alanine" evidence="4">
    <location>
        <position position="268"/>
    </location>
</feature>
<keyword evidence="3 4" id="KW-0413">Isomerase</keyword>
<dbReference type="GO" id="GO:0008784">
    <property type="term" value="F:alanine racemase activity"/>
    <property type="evidence" value="ECO:0007669"/>
    <property type="project" value="UniProtKB-EC"/>
</dbReference>
<dbReference type="PANTHER" id="PTHR30511">
    <property type="entry name" value="ALANINE RACEMASE"/>
    <property type="match status" value="1"/>
</dbReference>